<evidence type="ECO:0000256" key="1">
    <source>
        <dbReference type="ARBA" id="ARBA00006354"/>
    </source>
</evidence>
<protein>
    <submittedName>
        <fullName evidence="5">YifB family Mg chelatase-like AAA ATPase</fullName>
    </submittedName>
</protein>
<proteinExistence type="inferred from homology"/>
<dbReference type="PANTHER" id="PTHR32039">
    <property type="entry name" value="MAGNESIUM-CHELATASE SUBUNIT CHLI"/>
    <property type="match status" value="1"/>
</dbReference>
<dbReference type="InterPro" id="IPR000523">
    <property type="entry name" value="Mg_chelatse_chII-like_cat_dom"/>
</dbReference>
<dbReference type="Pfam" id="PF13541">
    <property type="entry name" value="ChlI"/>
    <property type="match status" value="1"/>
</dbReference>
<dbReference type="InterPro" id="IPR045006">
    <property type="entry name" value="CHLI-like"/>
</dbReference>
<dbReference type="SUPFAM" id="SSF52540">
    <property type="entry name" value="P-loop containing nucleoside triphosphate hydrolases"/>
    <property type="match status" value="1"/>
</dbReference>
<dbReference type="GO" id="GO:0003677">
    <property type="term" value="F:DNA binding"/>
    <property type="evidence" value="ECO:0007669"/>
    <property type="project" value="InterPro"/>
</dbReference>
<accession>A0A6G7PZ31</accession>
<sequence>MLAKVNTAAVLGIEALPVEVEVDLSPGLPAFTIVGLPDGAVRESRERVKAAIKNSGYSFPTQRITINLAPADLKKDGTGFDLPIAIGILLAQGLLPSEPFADWILVGELSLDGALKAARGLLPMAFLAREKGWSGLVAPEANASEAAVIKEVSTYAATSLAQVVEHFSGRQSLPLARPIPSAPPDIEEDFADILGQASAKRALEVAAAGGHNLLMIGPPGSGKTMLSRRLPGILPPLSREESLETSRIYSVAGLLKDGALIERRPFRSPHHTVSDAGLIGGGTVPRPGELSLAHNGVLYLDELPEFHRHVLEALRQPLEEGRVTISRASISITYPARVQLLASMNPCPCGHLGDRLHACTCGPREIARYRSRISGPLLDRIDIHIEVPALPVEELSNWSRGESSEVIRERVMEARERQNSRLKEVGLWLNCQMGPRELAKFAKLRGKARELLDKAARRLGFSARAYHRVIKISRTIADLAGSEEIDAAHIAEAIQYRSLDRRISGLSS</sequence>
<organism evidence="5 6">
    <name type="scientific">Thermosulfuriphilus ammonigenes</name>
    <dbReference type="NCBI Taxonomy" id="1936021"/>
    <lineage>
        <taxon>Bacteria</taxon>
        <taxon>Pseudomonadati</taxon>
        <taxon>Thermodesulfobacteriota</taxon>
        <taxon>Thermodesulfobacteria</taxon>
        <taxon>Thermodesulfobacteriales</taxon>
        <taxon>Thermodesulfobacteriaceae</taxon>
        <taxon>Thermosulfuriphilus</taxon>
    </lineage>
</organism>
<dbReference type="InterPro" id="IPR020568">
    <property type="entry name" value="Ribosomal_Su5_D2-typ_SF"/>
</dbReference>
<dbReference type="InterPro" id="IPR004482">
    <property type="entry name" value="Mg_chelat-rel"/>
</dbReference>
<dbReference type="Proteomes" id="UP000502179">
    <property type="component" value="Chromosome"/>
</dbReference>
<dbReference type="InterPro" id="IPR025158">
    <property type="entry name" value="Mg_chelat-rel_C"/>
</dbReference>
<keyword evidence="6" id="KW-1185">Reference proteome</keyword>
<dbReference type="PROSITE" id="PS50051">
    <property type="entry name" value="MCM_2"/>
    <property type="match status" value="1"/>
</dbReference>
<evidence type="ECO:0000313" key="5">
    <source>
        <dbReference type="EMBL" id="QIJ72837.1"/>
    </source>
</evidence>
<dbReference type="KEGG" id="tav:G4V39_03585"/>
<keyword evidence="2" id="KW-0547">Nucleotide-binding</keyword>
<dbReference type="Pfam" id="PF01078">
    <property type="entry name" value="Mg_chelatase"/>
    <property type="match status" value="1"/>
</dbReference>
<dbReference type="Gene3D" id="3.30.230.10">
    <property type="match status" value="1"/>
</dbReference>
<dbReference type="NCBIfam" id="TIGR00368">
    <property type="entry name" value="YifB family Mg chelatase-like AAA ATPase"/>
    <property type="match status" value="1"/>
</dbReference>
<dbReference type="PRINTS" id="PR01657">
    <property type="entry name" value="MCMFAMILY"/>
</dbReference>
<evidence type="ECO:0000259" key="4">
    <source>
        <dbReference type="PROSITE" id="PS50051"/>
    </source>
</evidence>
<dbReference type="InterPro" id="IPR027417">
    <property type="entry name" value="P-loop_NTPase"/>
</dbReference>
<dbReference type="InterPro" id="IPR001208">
    <property type="entry name" value="MCM_dom"/>
</dbReference>
<evidence type="ECO:0000256" key="3">
    <source>
        <dbReference type="ARBA" id="ARBA00022840"/>
    </source>
</evidence>
<evidence type="ECO:0000313" key="6">
    <source>
        <dbReference type="Proteomes" id="UP000502179"/>
    </source>
</evidence>
<dbReference type="SUPFAM" id="SSF54211">
    <property type="entry name" value="Ribosomal protein S5 domain 2-like"/>
    <property type="match status" value="1"/>
</dbReference>
<dbReference type="SMART" id="SM00382">
    <property type="entry name" value="AAA"/>
    <property type="match status" value="1"/>
</dbReference>
<name>A0A6G7PZ31_9BACT</name>
<evidence type="ECO:0000256" key="2">
    <source>
        <dbReference type="ARBA" id="ARBA00022741"/>
    </source>
</evidence>
<dbReference type="EMBL" id="CP048877">
    <property type="protein sequence ID" value="QIJ72837.1"/>
    <property type="molecule type" value="Genomic_DNA"/>
</dbReference>
<dbReference type="InterPro" id="IPR014721">
    <property type="entry name" value="Ribsml_uS5_D2-typ_fold_subgr"/>
</dbReference>
<dbReference type="GO" id="GO:0005524">
    <property type="term" value="F:ATP binding"/>
    <property type="evidence" value="ECO:0007669"/>
    <property type="project" value="UniProtKB-KW"/>
</dbReference>
<dbReference type="Pfam" id="PF13335">
    <property type="entry name" value="Mg_chelatase_C"/>
    <property type="match status" value="1"/>
</dbReference>
<reference evidence="5 6" key="1">
    <citation type="submission" date="2020-02" db="EMBL/GenBank/DDBJ databases">
        <title>Genome analysis of Thermosulfuriphilus ammonigenes ST65T, an anaerobic thermophilic chemolithoautotrophic bacterium isolated from a deep-sea hydrothermal vent.</title>
        <authorList>
            <person name="Slobodkina G."/>
            <person name="Allioux M."/>
            <person name="Merkel A."/>
            <person name="Alain K."/>
            <person name="Jebbar M."/>
            <person name="Slobodkin A."/>
        </authorList>
    </citation>
    <scope>NUCLEOTIDE SEQUENCE [LARGE SCALE GENOMIC DNA]</scope>
    <source>
        <strain evidence="5 6">ST65</strain>
    </source>
</reference>
<dbReference type="PANTHER" id="PTHR32039:SF7">
    <property type="entry name" value="COMPETENCE PROTEIN COMM"/>
    <property type="match status" value="1"/>
</dbReference>
<feature type="domain" description="MCM C-terminal AAA(+) ATPase" evidence="4">
    <location>
        <begin position="288"/>
        <end position="346"/>
    </location>
</feature>
<dbReference type="Gene3D" id="3.40.50.300">
    <property type="entry name" value="P-loop containing nucleotide triphosphate hydrolases"/>
    <property type="match status" value="1"/>
</dbReference>
<dbReference type="InterPro" id="IPR003593">
    <property type="entry name" value="AAA+_ATPase"/>
</dbReference>
<keyword evidence="3" id="KW-0067">ATP-binding</keyword>
<gene>
    <name evidence="5" type="ORF">G4V39_03585</name>
</gene>
<dbReference type="AlphaFoldDB" id="A0A6G7PZ31"/>
<comment type="similarity">
    <text evidence="1">Belongs to the Mg-chelatase subunits D/I family. ComM subfamily.</text>
</comment>